<dbReference type="PROSITE" id="PS50055">
    <property type="entry name" value="TYR_PHOSPHATASE_PTP"/>
    <property type="match status" value="1"/>
</dbReference>
<gene>
    <name evidence="7" type="ORF">E6O75_ATG04345</name>
</gene>
<name>A0A4Z1PN39_9PEZI</name>
<protein>
    <recommendedName>
        <fullName evidence="2">protein-tyrosine-phosphatase</fullName>
        <ecNumber evidence="2">3.1.3.48</ecNumber>
    </recommendedName>
</protein>
<comment type="caution">
    <text evidence="7">The sequence shown here is derived from an EMBL/GenBank/DDBJ whole genome shotgun (WGS) entry which is preliminary data.</text>
</comment>
<dbReference type="SMART" id="SM00404">
    <property type="entry name" value="PTPc_motif"/>
    <property type="match status" value="1"/>
</dbReference>
<dbReference type="InterPro" id="IPR036873">
    <property type="entry name" value="Rhodanese-like_dom_sf"/>
</dbReference>
<evidence type="ECO:0000256" key="2">
    <source>
        <dbReference type="ARBA" id="ARBA00013064"/>
    </source>
</evidence>
<dbReference type="PANTHER" id="PTHR19134:SF561">
    <property type="entry name" value="PROTEIN TYROSINE PHOSPHATASE 36E, ISOFORM A"/>
    <property type="match status" value="1"/>
</dbReference>
<feature type="region of interest" description="Disordered" evidence="3">
    <location>
        <begin position="183"/>
        <end position="224"/>
    </location>
</feature>
<dbReference type="InterPro" id="IPR050348">
    <property type="entry name" value="Protein-Tyr_Phosphatase"/>
</dbReference>
<dbReference type="InterPro" id="IPR016130">
    <property type="entry name" value="Tyr_Pase_AS"/>
</dbReference>
<dbReference type="PRINTS" id="PR00700">
    <property type="entry name" value="PRTYPHPHTASE"/>
</dbReference>
<dbReference type="PANTHER" id="PTHR19134">
    <property type="entry name" value="RECEPTOR-TYPE TYROSINE-PROTEIN PHOSPHATASE"/>
    <property type="match status" value="1"/>
</dbReference>
<dbReference type="Gene3D" id="3.90.190.10">
    <property type="entry name" value="Protein tyrosine phosphatase superfamily"/>
    <property type="match status" value="1"/>
</dbReference>
<dbReference type="GO" id="GO:0004725">
    <property type="term" value="F:protein tyrosine phosphatase activity"/>
    <property type="evidence" value="ECO:0007669"/>
    <property type="project" value="UniProtKB-EC"/>
</dbReference>
<dbReference type="EC" id="3.1.3.48" evidence="2"/>
<dbReference type="Pfam" id="PF00581">
    <property type="entry name" value="Rhodanese"/>
    <property type="match status" value="1"/>
</dbReference>
<dbReference type="CDD" id="cd18533">
    <property type="entry name" value="PTP_fungal"/>
    <property type="match status" value="1"/>
</dbReference>
<feature type="compositionally biased region" description="Polar residues" evidence="3">
    <location>
        <begin position="148"/>
        <end position="169"/>
    </location>
</feature>
<evidence type="ECO:0000259" key="5">
    <source>
        <dbReference type="PROSITE" id="PS50056"/>
    </source>
</evidence>
<feature type="compositionally biased region" description="Polar residues" evidence="3">
    <location>
        <begin position="664"/>
        <end position="685"/>
    </location>
</feature>
<dbReference type="AlphaFoldDB" id="A0A4Z1PN39"/>
<evidence type="ECO:0000313" key="8">
    <source>
        <dbReference type="Proteomes" id="UP000298493"/>
    </source>
</evidence>
<dbReference type="PROSITE" id="PS50056">
    <property type="entry name" value="TYR_PHOSPHATASE_2"/>
    <property type="match status" value="1"/>
</dbReference>
<dbReference type="SMART" id="SM00450">
    <property type="entry name" value="RHOD"/>
    <property type="match status" value="1"/>
</dbReference>
<dbReference type="InterPro" id="IPR029021">
    <property type="entry name" value="Prot-tyrosine_phosphatase-like"/>
</dbReference>
<reference evidence="7 8" key="1">
    <citation type="submission" date="2019-04" db="EMBL/GenBank/DDBJ databases">
        <title>High contiguity whole genome sequence and gene annotation resource for two Venturia nashicola isolates.</title>
        <authorList>
            <person name="Prokchorchik M."/>
            <person name="Won K."/>
            <person name="Lee Y."/>
            <person name="Choi E.D."/>
            <person name="Segonzac C."/>
            <person name="Sohn K.H."/>
        </authorList>
    </citation>
    <scope>NUCLEOTIDE SEQUENCE [LARGE SCALE GENOMIC DNA]</scope>
    <source>
        <strain evidence="7 8">PRI2</strain>
    </source>
</reference>
<evidence type="ECO:0000259" key="6">
    <source>
        <dbReference type="PROSITE" id="PS50206"/>
    </source>
</evidence>
<sequence>MTSTRVSPALNPHTHARQQQQGCTAIPSSSHASSSSRTSFSVGQSHAPLLRSLNARSPGLQHVRTPSPNYFGLTVEPANTSQSSAGGEHARGNWSPPTSNVRSTAATSPRMMPHDQNPEYEAFRKQSERHGFSSRSLSGFQMGMPPSVRQSSPTSSTPSGLISPTSMTLPVSPKAPVPFFDTTKHADNMPRSPKRLLSSPVPHIFDSPRRNSPAGFTDREEREAPQAVQFLRQERDIRLSLPPTTGPLPSAKLQNRADTLPATMDDQFAGDGKSGSPALISPQQVASIIQSGEALILDLRVSTQYARSRIAGALNLCIPTTLLKRTSYDTLKLAETFKIPEQREQFEQWRDCRHIIVYDVNSSKIKDATPCVKMLEKFVNEGFTGGVWIVRGGFTDFSMRFPDLVDNLFGNGAMMPDSKLSAGQGSTLPAVIGGCPMPFTQNAANPFFSNIRQNTDLIGGVGQISLKRPASMSLRMEESLPKWLKMAATPSDEGKSVAAKFLKIEKNEQKRMQNALSGNVSYGTPKPDALKPVQLAGIEKGQKNRYNNIWPFEHSRVKLQDVPSSGCDYFNANHIKAEWSNKRYIATQGPIPATFNDFWNVVWQQDARVIVMLTAESEGGQLKAHNYWSEKHFGPLNLKFLSEKRASLEPSRIHRHRERPSLGQRRSTTNTSGRSAPSDAASPTSEQPYVIVRRFTLSHSNEPFARMREITQLQYSHWPDFGAPAHPTHLLGLVEQCDAVVRASTGSSNGSPVPEYSRPVVVHCSAGCGRTGTFCTVDSVIDMVKRQRREAHSSADAASPKRNSRQPTPMDLDRSSFGFSPSSTSPFWAAPDDASWVQSDDVDLIAKTVEDFRMQRLSMVQSLRQFVLCYESLLEWLCEQTPKSA</sequence>
<organism evidence="7 8">
    <name type="scientific">Venturia nashicola</name>
    <dbReference type="NCBI Taxonomy" id="86259"/>
    <lineage>
        <taxon>Eukaryota</taxon>
        <taxon>Fungi</taxon>
        <taxon>Dikarya</taxon>
        <taxon>Ascomycota</taxon>
        <taxon>Pezizomycotina</taxon>
        <taxon>Dothideomycetes</taxon>
        <taxon>Pleosporomycetidae</taxon>
        <taxon>Venturiales</taxon>
        <taxon>Venturiaceae</taxon>
        <taxon>Venturia</taxon>
    </lineage>
</organism>
<dbReference type="PROSITE" id="PS00383">
    <property type="entry name" value="TYR_PHOSPHATASE_1"/>
    <property type="match status" value="1"/>
</dbReference>
<dbReference type="InterPro" id="IPR003595">
    <property type="entry name" value="Tyr_Pase_cat"/>
</dbReference>
<dbReference type="Gene3D" id="3.40.250.10">
    <property type="entry name" value="Rhodanese-like domain"/>
    <property type="match status" value="1"/>
</dbReference>
<feature type="compositionally biased region" description="Basic and acidic residues" evidence="3">
    <location>
        <begin position="112"/>
        <end position="131"/>
    </location>
</feature>
<feature type="domain" description="Rhodanese" evidence="6">
    <location>
        <begin position="290"/>
        <end position="406"/>
    </location>
</feature>
<dbReference type="SUPFAM" id="SSF52821">
    <property type="entry name" value="Rhodanese/Cell cycle control phosphatase"/>
    <property type="match status" value="1"/>
</dbReference>
<dbReference type="Pfam" id="PF00102">
    <property type="entry name" value="Y_phosphatase"/>
    <property type="match status" value="2"/>
</dbReference>
<evidence type="ECO:0000256" key="3">
    <source>
        <dbReference type="SAM" id="MobiDB-lite"/>
    </source>
</evidence>
<dbReference type="InterPro" id="IPR000242">
    <property type="entry name" value="PTP_cat"/>
</dbReference>
<keyword evidence="8" id="KW-1185">Reference proteome</keyword>
<feature type="region of interest" description="Disordered" evidence="3">
    <location>
        <begin position="649"/>
        <end position="685"/>
    </location>
</feature>
<feature type="region of interest" description="Disordered" evidence="3">
    <location>
        <begin position="788"/>
        <end position="816"/>
    </location>
</feature>
<feature type="compositionally biased region" description="Polar residues" evidence="3">
    <location>
        <begin position="17"/>
        <end position="27"/>
    </location>
</feature>
<feature type="domain" description="Tyrosine specific protein phosphatases" evidence="5">
    <location>
        <begin position="731"/>
        <end position="805"/>
    </location>
</feature>
<feature type="domain" description="Tyrosine-protein phosphatase" evidence="4">
    <location>
        <begin position="543"/>
        <end position="876"/>
    </location>
</feature>
<keyword evidence="7" id="KW-0675">Receptor</keyword>
<dbReference type="InterPro" id="IPR000387">
    <property type="entry name" value="Tyr_Pase_dom"/>
</dbReference>
<accession>A0A4Z1PN39</accession>
<feature type="region of interest" description="Disordered" evidence="3">
    <location>
        <begin position="1"/>
        <end position="43"/>
    </location>
</feature>
<dbReference type="STRING" id="86259.A0A4Z1PN39"/>
<evidence type="ECO:0000259" key="4">
    <source>
        <dbReference type="PROSITE" id="PS50055"/>
    </source>
</evidence>
<dbReference type="PROSITE" id="PS50206">
    <property type="entry name" value="RHODANESE_3"/>
    <property type="match status" value="1"/>
</dbReference>
<dbReference type="OrthoDB" id="6058203at2759"/>
<comment type="similarity">
    <text evidence="1">Belongs to the protein-tyrosine phosphatase family. Non-receptor class subfamily.</text>
</comment>
<dbReference type="EMBL" id="SNSC02000004">
    <property type="protein sequence ID" value="TID25140.1"/>
    <property type="molecule type" value="Genomic_DNA"/>
</dbReference>
<dbReference type="Proteomes" id="UP000298493">
    <property type="component" value="Unassembled WGS sequence"/>
</dbReference>
<dbReference type="SUPFAM" id="SSF52799">
    <property type="entry name" value="(Phosphotyrosine protein) phosphatases II"/>
    <property type="match status" value="1"/>
</dbReference>
<proteinExistence type="inferred from homology"/>
<evidence type="ECO:0000256" key="1">
    <source>
        <dbReference type="ARBA" id="ARBA00009649"/>
    </source>
</evidence>
<evidence type="ECO:0000313" key="7">
    <source>
        <dbReference type="EMBL" id="TID25140.1"/>
    </source>
</evidence>
<dbReference type="InterPro" id="IPR001763">
    <property type="entry name" value="Rhodanese-like_dom"/>
</dbReference>
<dbReference type="CDD" id="cd01446">
    <property type="entry name" value="DSP_MapKP"/>
    <property type="match status" value="1"/>
</dbReference>
<dbReference type="SMART" id="SM00194">
    <property type="entry name" value="PTPc"/>
    <property type="match status" value="1"/>
</dbReference>
<feature type="compositionally biased region" description="Polar residues" evidence="3">
    <location>
        <begin position="95"/>
        <end position="107"/>
    </location>
</feature>
<feature type="region of interest" description="Disordered" evidence="3">
    <location>
        <begin position="56"/>
        <end position="170"/>
    </location>
</feature>
<feature type="compositionally biased region" description="Low complexity" evidence="3">
    <location>
        <begin position="28"/>
        <end position="43"/>
    </location>
</feature>